<dbReference type="Gene3D" id="3.90.650.10">
    <property type="entry name" value="PurM-like C-terminal domain"/>
    <property type="match status" value="2"/>
</dbReference>
<proteinExistence type="inferred from homology"/>
<dbReference type="AlphaFoldDB" id="A0A484H5I8"/>
<dbReference type="Pfam" id="PF18072">
    <property type="entry name" value="FGAR-AT_linker"/>
    <property type="match status" value="1"/>
</dbReference>
<gene>
    <name evidence="11" type="ORF">RIEGSTA812A_PEG_702</name>
</gene>
<dbReference type="FunFam" id="3.30.1330.10:FF:000004">
    <property type="entry name" value="Phosphoribosylformylglycinamidine synthase subunit PurL"/>
    <property type="match status" value="1"/>
</dbReference>
<keyword evidence="1" id="KW-0963">Cytoplasm</keyword>
<evidence type="ECO:0000259" key="8">
    <source>
        <dbReference type="Pfam" id="PF00586"/>
    </source>
</evidence>
<dbReference type="NCBIfam" id="TIGR01736">
    <property type="entry name" value="FGAM_synth_II"/>
    <property type="match status" value="1"/>
</dbReference>
<dbReference type="InterPro" id="IPR036676">
    <property type="entry name" value="PurM-like_C_sf"/>
</dbReference>
<evidence type="ECO:0000259" key="10">
    <source>
        <dbReference type="Pfam" id="PF18072"/>
    </source>
</evidence>
<reference evidence="11" key="1">
    <citation type="submission" date="2018-10" db="EMBL/GenBank/DDBJ databases">
        <authorList>
            <person name="Gruber-Vodicka H."/>
            <person name="Jaeckle O."/>
        </authorList>
    </citation>
    <scope>NUCLEOTIDE SEQUENCE</scope>
</reference>
<dbReference type="PANTHER" id="PTHR43555">
    <property type="entry name" value="PHOSPHORIBOSYLFORMYLGLYCINAMIDINE SYNTHASE SUBUNIT PURL"/>
    <property type="match status" value="1"/>
</dbReference>
<evidence type="ECO:0000256" key="6">
    <source>
        <dbReference type="ARBA" id="ARBA00022840"/>
    </source>
</evidence>
<protein>
    <submittedName>
        <fullName evidence="11">Phosphoribosylformylglycinamidine synthase, synthetase subunit</fullName>
        <ecNumber evidence="11">6.3.5.3</ecNumber>
    </submittedName>
</protein>
<dbReference type="GO" id="GO:0004642">
    <property type="term" value="F:phosphoribosylformylglycinamidine synthase activity"/>
    <property type="evidence" value="ECO:0007669"/>
    <property type="project" value="UniProtKB-EC"/>
</dbReference>
<dbReference type="PIRSF" id="PIRSF001587">
    <property type="entry name" value="FGAM_synthase_II"/>
    <property type="match status" value="1"/>
</dbReference>
<evidence type="ECO:0000313" key="11">
    <source>
        <dbReference type="EMBL" id="VBB69229.1"/>
    </source>
</evidence>
<dbReference type="GO" id="GO:0046872">
    <property type="term" value="F:metal ion binding"/>
    <property type="evidence" value="ECO:0007669"/>
    <property type="project" value="UniProtKB-KW"/>
</dbReference>
<accession>A0A484H5I8</accession>
<dbReference type="CDD" id="cd02203">
    <property type="entry name" value="PurL_repeat1"/>
    <property type="match status" value="1"/>
</dbReference>
<evidence type="ECO:0000256" key="4">
    <source>
        <dbReference type="ARBA" id="ARBA00022741"/>
    </source>
</evidence>
<dbReference type="NCBIfam" id="NF002290">
    <property type="entry name" value="PRK01213.1"/>
    <property type="match status" value="1"/>
</dbReference>
<dbReference type="Gene3D" id="3.30.1330.10">
    <property type="entry name" value="PurM-like, N-terminal domain"/>
    <property type="match status" value="2"/>
</dbReference>
<feature type="domain" description="PurM-like C-terminal" evidence="9">
    <location>
        <begin position="579"/>
        <end position="722"/>
    </location>
</feature>
<dbReference type="InterPro" id="IPR036921">
    <property type="entry name" value="PurM-like_N_sf"/>
</dbReference>
<keyword evidence="7" id="KW-0460">Magnesium</keyword>
<keyword evidence="3" id="KW-0479">Metal-binding</keyword>
<dbReference type="SUPFAM" id="SSF56042">
    <property type="entry name" value="PurM C-terminal domain-like"/>
    <property type="match status" value="2"/>
</dbReference>
<dbReference type="EC" id="6.3.5.3" evidence="11"/>
<keyword evidence="6" id="KW-0067">ATP-binding</keyword>
<organism evidence="11">
    <name type="scientific">invertebrate metagenome</name>
    <dbReference type="NCBI Taxonomy" id="1711999"/>
    <lineage>
        <taxon>unclassified sequences</taxon>
        <taxon>metagenomes</taxon>
        <taxon>organismal metagenomes</taxon>
    </lineage>
</organism>
<dbReference type="EMBL" id="LR026963">
    <property type="protein sequence ID" value="VBB69229.1"/>
    <property type="molecule type" value="Genomic_DNA"/>
</dbReference>
<feature type="domain" description="PurM-like N-terminal" evidence="8">
    <location>
        <begin position="446"/>
        <end position="565"/>
    </location>
</feature>
<evidence type="ECO:0000259" key="9">
    <source>
        <dbReference type="Pfam" id="PF02769"/>
    </source>
</evidence>
<sequence length="755" mass="81017">MKMRRPARPFLSLSAEPLVTQSMVAAHGLTADEYELILTILGRVPNITELGILSVMWSEHCSYKSSKKWLRTLPTQAPWVLCGPGENAGVIDIGDGQAAIFKMESHNHPSCIEPYQGAATGVGGILRDVLTMGARPIANMNALRFGSIDNPYTRYFLSEVVRGISHYGNCVGVPTVGGEINFHATYNKNIVVNTMTVGVAARDKIFSARASGIGNVVVYVGAKTGQDGIHGATMASAAFDADTVEKRPTVQVGDPFTKKLLIEACLELMATDAIIAIQDMGAAGLTSSLFEMASKGGLGIDIDLDQVPQRVTGMTAYELMLSESQERMLVILRSGQESLARSVCEKWELDFAIIGHLTGSNRMILRRCSQVVADLPIASLAQVMPEYHRRWHPSQKESVIQSDDVPARPWMEALRLLIACPDIASKRWVYEQYDHMVMGDTVQRPGGDSAVVRVHGTHKGLALTTDCTPRYCAGDARAGGCQAVAEAWRNLTAVGAMPLAITDNLNFGNPEKSHIMGQLIEVIEGMSEACRSLNFPVVSGNVSLYNETAGQSIMPTPAIGGVGLIATLDRMATLSFKAEGEAVLLVGDAIGGRGGWLGRSLYLREVLGREEGSPPEVNLYHERRNGDFVRGLIQDGLVTTCHDVSDGGLLVALAEMAMTADVGITVSIDSSQAYFQPLHAWLFGEDQGRYILTIAEGRVDTILRAAAGVGVSVRRIGTTGGDAIRVEGDTGIPVAELKALYEGWLPGYMAGGDGL</sequence>
<evidence type="ECO:0000256" key="7">
    <source>
        <dbReference type="ARBA" id="ARBA00022842"/>
    </source>
</evidence>
<dbReference type="SUPFAM" id="SSF55326">
    <property type="entry name" value="PurM N-terminal domain-like"/>
    <property type="match status" value="2"/>
</dbReference>
<dbReference type="PANTHER" id="PTHR43555:SF1">
    <property type="entry name" value="PHOSPHORIBOSYLFORMYLGLYCINAMIDINE SYNTHASE SUBUNIT PURL"/>
    <property type="match status" value="1"/>
</dbReference>
<dbReference type="Pfam" id="PF00586">
    <property type="entry name" value="AIRS"/>
    <property type="match status" value="2"/>
</dbReference>
<evidence type="ECO:0000256" key="5">
    <source>
        <dbReference type="ARBA" id="ARBA00022755"/>
    </source>
</evidence>
<dbReference type="GO" id="GO:0006189">
    <property type="term" value="P:'de novo' IMP biosynthetic process"/>
    <property type="evidence" value="ECO:0007669"/>
    <property type="project" value="InterPro"/>
</dbReference>
<keyword evidence="5" id="KW-0658">Purine biosynthesis</keyword>
<dbReference type="SUPFAM" id="SSF109736">
    <property type="entry name" value="FGAM synthase PurL, linker domain"/>
    <property type="match status" value="1"/>
</dbReference>
<evidence type="ECO:0000256" key="1">
    <source>
        <dbReference type="ARBA" id="ARBA00022490"/>
    </source>
</evidence>
<dbReference type="InterPro" id="IPR010918">
    <property type="entry name" value="PurM-like_C_dom"/>
</dbReference>
<evidence type="ECO:0000256" key="3">
    <source>
        <dbReference type="ARBA" id="ARBA00022723"/>
    </source>
</evidence>
<evidence type="ECO:0000256" key="2">
    <source>
        <dbReference type="ARBA" id="ARBA00022598"/>
    </source>
</evidence>
<dbReference type="HAMAP" id="MF_00420">
    <property type="entry name" value="PurL_2"/>
    <property type="match status" value="1"/>
</dbReference>
<dbReference type="Pfam" id="PF02769">
    <property type="entry name" value="AIRS_C"/>
    <property type="match status" value="2"/>
</dbReference>
<keyword evidence="4" id="KW-0547">Nucleotide-binding</keyword>
<keyword evidence="2 11" id="KW-0436">Ligase</keyword>
<name>A0A484H5I8_9ZZZZ</name>
<dbReference type="GO" id="GO:0005524">
    <property type="term" value="F:ATP binding"/>
    <property type="evidence" value="ECO:0007669"/>
    <property type="project" value="UniProtKB-KW"/>
</dbReference>
<dbReference type="CDD" id="cd02204">
    <property type="entry name" value="PurL_repeat2"/>
    <property type="match status" value="1"/>
</dbReference>
<feature type="domain" description="Phosphoribosylformylglycinamidine synthase linker" evidence="10">
    <location>
        <begin position="25"/>
        <end position="64"/>
    </location>
</feature>
<dbReference type="InterPro" id="IPR010074">
    <property type="entry name" value="PRibForGlyAmidine_synth_PurL"/>
</dbReference>
<dbReference type="InterPro" id="IPR016188">
    <property type="entry name" value="PurM-like_N"/>
</dbReference>
<feature type="domain" description="PurM-like C-terminal" evidence="9">
    <location>
        <begin position="213"/>
        <end position="364"/>
    </location>
</feature>
<dbReference type="InterPro" id="IPR041609">
    <property type="entry name" value="PurL_linker"/>
</dbReference>
<feature type="domain" description="PurM-like N-terminal" evidence="8">
    <location>
        <begin position="85"/>
        <end position="200"/>
    </location>
</feature>